<evidence type="ECO:0000313" key="2">
    <source>
        <dbReference type="Proteomes" id="UP000252189"/>
    </source>
</evidence>
<organism evidence="1 2">
    <name type="scientific">Haloplanus salinus</name>
    <dbReference type="NCBI Taxonomy" id="1126245"/>
    <lineage>
        <taxon>Archaea</taxon>
        <taxon>Methanobacteriati</taxon>
        <taxon>Methanobacteriota</taxon>
        <taxon>Stenosarchaea group</taxon>
        <taxon>Halobacteria</taxon>
        <taxon>Halobacteriales</taxon>
        <taxon>Haloferacaceae</taxon>
        <taxon>Haloplanus</taxon>
    </lineage>
</organism>
<keyword evidence="2" id="KW-1185">Reference proteome</keyword>
<comment type="caution">
    <text evidence="1">The sequence shown here is derived from an EMBL/GenBank/DDBJ whole genome shotgun (WGS) entry which is preliminary data.</text>
</comment>
<dbReference type="SUPFAM" id="SSF53720">
    <property type="entry name" value="ALDH-like"/>
    <property type="match status" value="1"/>
</dbReference>
<reference evidence="1 2" key="1">
    <citation type="submission" date="2018-07" db="EMBL/GenBank/DDBJ databases">
        <title>Genome sequences of Haloplanus salinus JCM 18368T.</title>
        <authorList>
            <person name="Kim Y.B."/>
            <person name="Roh S.W."/>
        </authorList>
    </citation>
    <scope>NUCLEOTIDE SEQUENCE [LARGE SCALE GENOMIC DNA]</scope>
    <source>
        <strain evidence="1 2">JCM 18368</strain>
    </source>
</reference>
<gene>
    <name evidence="1" type="ORF">DU504_01710</name>
</gene>
<dbReference type="Proteomes" id="UP000252189">
    <property type="component" value="Unassembled WGS sequence"/>
</dbReference>
<dbReference type="AlphaFoldDB" id="A0A368N7D1"/>
<proteinExistence type="predicted"/>
<accession>A0A368N7D1</accession>
<name>A0A368N7D1_9EURY</name>
<evidence type="ECO:0000313" key="1">
    <source>
        <dbReference type="EMBL" id="RCU46126.1"/>
    </source>
</evidence>
<dbReference type="EMBL" id="QPHM01000001">
    <property type="protein sequence ID" value="RCU46126.1"/>
    <property type="molecule type" value="Genomic_DNA"/>
</dbReference>
<protein>
    <submittedName>
        <fullName evidence="1">Uncharacterized protein</fullName>
    </submittedName>
</protein>
<dbReference type="InterPro" id="IPR016161">
    <property type="entry name" value="Ald_DH/histidinol_DH"/>
</dbReference>
<dbReference type="GO" id="GO:0016491">
    <property type="term" value="F:oxidoreductase activity"/>
    <property type="evidence" value="ECO:0007669"/>
    <property type="project" value="InterPro"/>
</dbReference>
<sequence>MDGRRPRPGADGTRTFPERSARVRCVIRNNEAHDESVDGEWIGGADDAVESTNRAAGEALATVGCAPSDDVTRAVGAACAASSAPTGVGAPYQ</sequence>
<dbReference type="RefSeq" id="WP_114447677.1">
    <property type="nucleotide sequence ID" value="NZ_QPHM01000001.1"/>
</dbReference>